<evidence type="ECO:0000256" key="7">
    <source>
        <dbReference type="PROSITE-ProRule" id="PRU00035"/>
    </source>
</evidence>
<dbReference type="SUPFAM" id="SSF52540">
    <property type="entry name" value="P-loop containing nucleoside triphosphate hydrolases"/>
    <property type="match status" value="1"/>
</dbReference>
<keyword evidence="3" id="KW-0238">DNA-binding</keyword>
<evidence type="ECO:0000256" key="8">
    <source>
        <dbReference type="SAM" id="MobiDB-lite"/>
    </source>
</evidence>
<reference evidence="11" key="1">
    <citation type="submission" date="2023-03" db="EMBL/GenBank/DDBJ databases">
        <title>Massive genome expansion in bonnet fungi (Mycena s.s.) driven by repeated elements and novel gene families across ecological guilds.</title>
        <authorList>
            <consortium name="Lawrence Berkeley National Laboratory"/>
            <person name="Harder C.B."/>
            <person name="Miyauchi S."/>
            <person name="Viragh M."/>
            <person name="Kuo A."/>
            <person name="Thoen E."/>
            <person name="Andreopoulos B."/>
            <person name="Lu D."/>
            <person name="Skrede I."/>
            <person name="Drula E."/>
            <person name="Henrissat B."/>
            <person name="Morin E."/>
            <person name="Kohler A."/>
            <person name="Barry K."/>
            <person name="LaButti K."/>
            <person name="Morin E."/>
            <person name="Salamov A."/>
            <person name="Lipzen A."/>
            <person name="Mereny Z."/>
            <person name="Hegedus B."/>
            <person name="Baldrian P."/>
            <person name="Stursova M."/>
            <person name="Weitz H."/>
            <person name="Taylor A."/>
            <person name="Grigoriev I.V."/>
            <person name="Nagy L.G."/>
            <person name="Martin F."/>
            <person name="Kauserud H."/>
        </authorList>
    </citation>
    <scope>NUCLEOTIDE SEQUENCE</scope>
    <source>
        <strain evidence="11">CBHHK182m</strain>
    </source>
</reference>
<comment type="similarity">
    <text evidence="1">Belongs to the helicase family. RecQ subfamily.</text>
</comment>
<dbReference type="InterPro" id="IPR027417">
    <property type="entry name" value="P-loop_NTPase"/>
</dbReference>
<dbReference type="PANTHER" id="PTHR13710:SF105">
    <property type="entry name" value="ATP-DEPENDENT DNA HELICASE Q1"/>
    <property type="match status" value="1"/>
</dbReference>
<dbReference type="SMART" id="SM00487">
    <property type="entry name" value="DEXDc"/>
    <property type="match status" value="1"/>
</dbReference>
<evidence type="ECO:0000256" key="2">
    <source>
        <dbReference type="ARBA" id="ARBA00023117"/>
    </source>
</evidence>
<evidence type="ECO:0000313" key="11">
    <source>
        <dbReference type="EMBL" id="KAJ7778116.1"/>
    </source>
</evidence>
<keyword evidence="11" id="KW-0378">Hydrolase</keyword>
<dbReference type="GO" id="GO:0016787">
    <property type="term" value="F:hydrolase activity"/>
    <property type="evidence" value="ECO:0007669"/>
    <property type="project" value="UniProtKB-KW"/>
</dbReference>
<dbReference type="InterPro" id="IPR011545">
    <property type="entry name" value="DEAD/DEAH_box_helicase_dom"/>
</dbReference>
<comment type="catalytic activity">
    <reaction evidence="5">
        <text>Couples ATP hydrolysis with the unwinding of duplex DNA by translocating in the 3'-5' direction.</text>
        <dbReference type="EC" id="5.6.2.4"/>
    </reaction>
</comment>
<dbReference type="Proteomes" id="UP001215598">
    <property type="component" value="Unassembled WGS sequence"/>
</dbReference>
<dbReference type="Pfam" id="PF00270">
    <property type="entry name" value="DEAD"/>
    <property type="match status" value="1"/>
</dbReference>
<dbReference type="InterPro" id="IPR001487">
    <property type="entry name" value="Bromodomain"/>
</dbReference>
<feature type="domain" description="Bromo" evidence="9">
    <location>
        <begin position="660"/>
        <end position="731"/>
    </location>
</feature>
<organism evidence="11 12">
    <name type="scientific">Mycena metata</name>
    <dbReference type="NCBI Taxonomy" id="1033252"/>
    <lineage>
        <taxon>Eukaryota</taxon>
        <taxon>Fungi</taxon>
        <taxon>Dikarya</taxon>
        <taxon>Basidiomycota</taxon>
        <taxon>Agaricomycotina</taxon>
        <taxon>Agaricomycetes</taxon>
        <taxon>Agaricomycetidae</taxon>
        <taxon>Agaricales</taxon>
        <taxon>Marasmiineae</taxon>
        <taxon>Mycenaceae</taxon>
        <taxon>Mycena</taxon>
    </lineage>
</organism>
<dbReference type="GO" id="GO:0043138">
    <property type="term" value="F:3'-5' DNA helicase activity"/>
    <property type="evidence" value="ECO:0007669"/>
    <property type="project" value="UniProtKB-EC"/>
</dbReference>
<evidence type="ECO:0000259" key="9">
    <source>
        <dbReference type="PROSITE" id="PS50014"/>
    </source>
</evidence>
<dbReference type="Gene3D" id="3.40.50.300">
    <property type="entry name" value="P-loop containing nucleotide triphosphate hydrolases"/>
    <property type="match status" value="2"/>
</dbReference>
<evidence type="ECO:0000256" key="4">
    <source>
        <dbReference type="ARBA" id="ARBA00023235"/>
    </source>
</evidence>
<keyword evidence="4" id="KW-0413">Isomerase</keyword>
<dbReference type="InterPro" id="IPR014001">
    <property type="entry name" value="Helicase_ATP-bd"/>
</dbReference>
<keyword evidence="2 7" id="KW-0103">Bromodomain</keyword>
<dbReference type="InterPro" id="IPR036427">
    <property type="entry name" value="Bromodomain-like_sf"/>
</dbReference>
<name>A0AAD7K4A4_9AGAR</name>
<dbReference type="GO" id="GO:0000724">
    <property type="term" value="P:double-strand break repair via homologous recombination"/>
    <property type="evidence" value="ECO:0007669"/>
    <property type="project" value="TreeGrafter"/>
</dbReference>
<feature type="compositionally biased region" description="Acidic residues" evidence="8">
    <location>
        <begin position="369"/>
        <end position="383"/>
    </location>
</feature>
<evidence type="ECO:0000256" key="6">
    <source>
        <dbReference type="ARBA" id="ARBA00034808"/>
    </source>
</evidence>
<dbReference type="GO" id="GO:0003677">
    <property type="term" value="F:DNA binding"/>
    <property type="evidence" value="ECO:0007669"/>
    <property type="project" value="UniProtKB-KW"/>
</dbReference>
<proteinExistence type="inferred from homology"/>
<feature type="region of interest" description="Disordered" evidence="8">
    <location>
        <begin position="369"/>
        <end position="404"/>
    </location>
</feature>
<keyword evidence="12" id="KW-1185">Reference proteome</keyword>
<dbReference type="GO" id="GO:0006325">
    <property type="term" value="P:chromatin organization"/>
    <property type="evidence" value="ECO:0007669"/>
    <property type="project" value="UniProtKB-ARBA"/>
</dbReference>
<evidence type="ECO:0000256" key="1">
    <source>
        <dbReference type="ARBA" id="ARBA00005446"/>
    </source>
</evidence>
<accession>A0AAD7K4A4</accession>
<evidence type="ECO:0000256" key="3">
    <source>
        <dbReference type="ARBA" id="ARBA00023125"/>
    </source>
</evidence>
<dbReference type="Gene3D" id="1.20.920.10">
    <property type="entry name" value="Bromodomain-like"/>
    <property type="match status" value="1"/>
</dbReference>
<dbReference type="SUPFAM" id="SSF47370">
    <property type="entry name" value="Bromodomain"/>
    <property type="match status" value="1"/>
</dbReference>
<evidence type="ECO:0000313" key="12">
    <source>
        <dbReference type="Proteomes" id="UP001215598"/>
    </source>
</evidence>
<comment type="caution">
    <text evidence="11">The sequence shown here is derived from an EMBL/GenBank/DDBJ whole genome shotgun (WGS) entry which is preliminary data.</text>
</comment>
<dbReference type="EMBL" id="JARKIB010000007">
    <property type="protein sequence ID" value="KAJ7778116.1"/>
    <property type="molecule type" value="Genomic_DNA"/>
</dbReference>
<evidence type="ECO:0000259" key="10">
    <source>
        <dbReference type="PROSITE" id="PS51192"/>
    </source>
</evidence>
<dbReference type="PANTHER" id="PTHR13710">
    <property type="entry name" value="DNA HELICASE RECQ FAMILY MEMBER"/>
    <property type="match status" value="1"/>
</dbReference>
<protein>
    <recommendedName>
        <fullName evidence="6">DNA 3'-5' helicase</fullName>
        <ecNumber evidence="6">5.6.2.4</ecNumber>
    </recommendedName>
</protein>
<dbReference type="EC" id="5.6.2.4" evidence="6"/>
<dbReference type="GO" id="GO:0005694">
    <property type="term" value="C:chromosome"/>
    <property type="evidence" value="ECO:0007669"/>
    <property type="project" value="TreeGrafter"/>
</dbReference>
<dbReference type="PROSITE" id="PS50014">
    <property type="entry name" value="BROMODOMAIN_2"/>
    <property type="match status" value="1"/>
</dbReference>
<dbReference type="SMART" id="SM00297">
    <property type="entry name" value="BROMO"/>
    <property type="match status" value="1"/>
</dbReference>
<sequence length="749" mass="84673">MPFSPVVILDPERLKIAAQTLCDVFGIPCLHPHQEETGQNILRGISTFLDVPTGGGKTIAFWYALFYHWQPGNTIAACRKIVLVVGPLVGLLEAQAKTLNAKGIPAAAITFEDIEELLLNLGNNKYRVGLVGPEMVLSTRFHEKVLKNDLFMKNLITLVINEAHCICEWGGDDFRPDYRKIVELASRLPSGTPILVATATAPRDVIRDILRYLDLPADITQVQVSNAKLNVSLSVRILQHEPELYADLITLYPDEFEKPEDFLQTLIYVNGRQEAEKIQDFLRDNKPEGIDAKIFEFYHKDIAEERKTAIQNGLNDGTKRAVPTTDALGLKIGRCVRDHTKRGHAVLYITKAMYSRCCIELDILRRDEEEDSSDSDLEPEPAQEDGAQADRDAAAAAQDISDDEDVAPAPKWRRMLKKLAKLSPLERRDTRYLLEYIVAEECRHIPWDKFFGNKYKSKPVLLGSKAFTEESTESLGLAVLEGPCCDNCEPEKFQVENIALVGGQNLRTGRKEKSSPELETAVHERLNVVRDEIVAEVYPNQHVITGPVVLADSVVDTLAKRARLITSVDTLLQHVRWGQASRFGDQVVDEIKQVALRFPDHAKAAQEQEAAERTQRTLDAATAKDLRQRMVAVFEGCYEAVSSEYEPPPPSSSKSKKAQKPRQICQIFLQLPKSNRYPDYYQLIPNPISMLRIRAWSQKPMHYQTLGQYQSDWHLLFQNARDYNMPRSRVFLDADFLQKDVNFSLAVRL</sequence>
<evidence type="ECO:0000256" key="5">
    <source>
        <dbReference type="ARBA" id="ARBA00034617"/>
    </source>
</evidence>
<dbReference type="GO" id="GO:0005524">
    <property type="term" value="F:ATP binding"/>
    <property type="evidence" value="ECO:0007669"/>
    <property type="project" value="InterPro"/>
</dbReference>
<gene>
    <name evidence="11" type="ORF">B0H16DRAFT_1711649</name>
</gene>
<dbReference type="Pfam" id="PF00439">
    <property type="entry name" value="Bromodomain"/>
    <property type="match status" value="1"/>
</dbReference>
<dbReference type="AlphaFoldDB" id="A0AAD7K4A4"/>
<feature type="domain" description="Helicase ATP-binding" evidence="10">
    <location>
        <begin position="38"/>
        <end position="219"/>
    </location>
</feature>
<dbReference type="GO" id="GO:0005737">
    <property type="term" value="C:cytoplasm"/>
    <property type="evidence" value="ECO:0007669"/>
    <property type="project" value="TreeGrafter"/>
</dbReference>
<dbReference type="PROSITE" id="PS51192">
    <property type="entry name" value="HELICASE_ATP_BIND_1"/>
    <property type="match status" value="1"/>
</dbReference>
<dbReference type="PRINTS" id="PR00503">
    <property type="entry name" value="BROMODOMAIN"/>
</dbReference>
<dbReference type="GO" id="GO:0009378">
    <property type="term" value="F:four-way junction helicase activity"/>
    <property type="evidence" value="ECO:0007669"/>
    <property type="project" value="TreeGrafter"/>
</dbReference>